<accession>A0A6A5U7B8</accession>
<keyword evidence="4" id="KW-1185">Reference proteome</keyword>
<dbReference type="Proteomes" id="UP000800035">
    <property type="component" value="Unassembled WGS sequence"/>
</dbReference>
<proteinExistence type="predicted"/>
<feature type="chain" id="PRO_5025538621" description="Cell wall protein" evidence="2">
    <location>
        <begin position="18"/>
        <end position="196"/>
    </location>
</feature>
<evidence type="ECO:0000313" key="4">
    <source>
        <dbReference type="Proteomes" id="UP000800035"/>
    </source>
</evidence>
<evidence type="ECO:0000256" key="2">
    <source>
        <dbReference type="SAM" id="SignalP"/>
    </source>
</evidence>
<dbReference type="AlphaFoldDB" id="A0A6A5U7B8"/>
<gene>
    <name evidence="3" type="ORF">CC80DRAFT_532385</name>
</gene>
<feature type="signal peptide" evidence="2">
    <location>
        <begin position="1"/>
        <end position="17"/>
    </location>
</feature>
<name>A0A6A5U7B8_9PLEO</name>
<keyword evidence="2" id="KW-0732">Signal</keyword>
<evidence type="ECO:0000256" key="1">
    <source>
        <dbReference type="SAM" id="MobiDB-lite"/>
    </source>
</evidence>
<dbReference type="EMBL" id="ML976982">
    <property type="protein sequence ID" value="KAF1960811.1"/>
    <property type="molecule type" value="Genomic_DNA"/>
</dbReference>
<sequence length="196" mass="20686">MKFFLLLSAASTALALALPQQQGGENRNSTSSGSTCNSATAEKVAKLAGGIQSNIAIQVQELQGIKTLQALVASNTTTLRAASSSGSDFELERQAVLQIQQTGVDLRTANQKVAAELKSPSEKGLATVSMAQTLEIQQVKSLEGSGQKDQDVLMMLVKEVMDGTMQNKKNLAAAVQRTPQIRSVSALDPAPDRDKS</sequence>
<organism evidence="3 4">
    <name type="scientific">Byssothecium circinans</name>
    <dbReference type="NCBI Taxonomy" id="147558"/>
    <lineage>
        <taxon>Eukaryota</taxon>
        <taxon>Fungi</taxon>
        <taxon>Dikarya</taxon>
        <taxon>Ascomycota</taxon>
        <taxon>Pezizomycotina</taxon>
        <taxon>Dothideomycetes</taxon>
        <taxon>Pleosporomycetidae</taxon>
        <taxon>Pleosporales</taxon>
        <taxon>Massarineae</taxon>
        <taxon>Massarinaceae</taxon>
        <taxon>Byssothecium</taxon>
    </lineage>
</organism>
<evidence type="ECO:0000313" key="3">
    <source>
        <dbReference type="EMBL" id="KAF1960811.1"/>
    </source>
</evidence>
<reference evidence="3" key="1">
    <citation type="journal article" date="2020" name="Stud. Mycol.">
        <title>101 Dothideomycetes genomes: a test case for predicting lifestyles and emergence of pathogens.</title>
        <authorList>
            <person name="Haridas S."/>
            <person name="Albert R."/>
            <person name="Binder M."/>
            <person name="Bloem J."/>
            <person name="Labutti K."/>
            <person name="Salamov A."/>
            <person name="Andreopoulos B."/>
            <person name="Baker S."/>
            <person name="Barry K."/>
            <person name="Bills G."/>
            <person name="Bluhm B."/>
            <person name="Cannon C."/>
            <person name="Castanera R."/>
            <person name="Culley D."/>
            <person name="Daum C."/>
            <person name="Ezra D."/>
            <person name="Gonzalez J."/>
            <person name="Henrissat B."/>
            <person name="Kuo A."/>
            <person name="Liang C."/>
            <person name="Lipzen A."/>
            <person name="Lutzoni F."/>
            <person name="Magnuson J."/>
            <person name="Mondo S."/>
            <person name="Nolan M."/>
            <person name="Ohm R."/>
            <person name="Pangilinan J."/>
            <person name="Park H.-J."/>
            <person name="Ramirez L."/>
            <person name="Alfaro M."/>
            <person name="Sun H."/>
            <person name="Tritt A."/>
            <person name="Yoshinaga Y."/>
            <person name="Zwiers L.-H."/>
            <person name="Turgeon B."/>
            <person name="Goodwin S."/>
            <person name="Spatafora J."/>
            <person name="Crous P."/>
            <person name="Grigoriev I."/>
        </authorList>
    </citation>
    <scope>NUCLEOTIDE SEQUENCE</scope>
    <source>
        <strain evidence="3">CBS 675.92</strain>
    </source>
</reference>
<feature type="region of interest" description="Disordered" evidence="1">
    <location>
        <begin position="171"/>
        <end position="196"/>
    </location>
</feature>
<protein>
    <recommendedName>
        <fullName evidence="5">Cell wall protein</fullName>
    </recommendedName>
</protein>
<dbReference type="OrthoDB" id="3638982at2759"/>
<evidence type="ECO:0008006" key="5">
    <source>
        <dbReference type="Google" id="ProtNLM"/>
    </source>
</evidence>